<dbReference type="Proteomes" id="UP001159405">
    <property type="component" value="Unassembled WGS sequence"/>
</dbReference>
<evidence type="ECO:0000256" key="3">
    <source>
        <dbReference type="ARBA" id="ARBA00022827"/>
    </source>
</evidence>
<evidence type="ECO:0000256" key="1">
    <source>
        <dbReference type="ARBA" id="ARBA00009183"/>
    </source>
</evidence>
<dbReference type="EMBL" id="CALNXK010000580">
    <property type="protein sequence ID" value="CAH3187960.1"/>
    <property type="molecule type" value="Genomic_DNA"/>
</dbReference>
<comment type="subcellular location">
    <subcellularLocation>
        <location evidence="6">Endoplasmic reticulum membrane</location>
    </subcellularLocation>
</comment>
<evidence type="ECO:0000256" key="6">
    <source>
        <dbReference type="PIRNR" id="PIRNR000332"/>
    </source>
</evidence>
<keyword evidence="4 6" id="KW-0521">NADP</keyword>
<dbReference type="InterPro" id="IPR050346">
    <property type="entry name" value="FMO-like"/>
</dbReference>
<evidence type="ECO:0000313" key="9">
    <source>
        <dbReference type="Proteomes" id="UP001159405"/>
    </source>
</evidence>
<protein>
    <recommendedName>
        <fullName evidence="7">Flavin-containing monooxygenase</fullName>
        <ecNumber evidence="7">1.-.-.-</ecNumber>
    </recommendedName>
</protein>
<organism evidence="8 9">
    <name type="scientific">Porites lobata</name>
    <dbReference type="NCBI Taxonomy" id="104759"/>
    <lineage>
        <taxon>Eukaryota</taxon>
        <taxon>Metazoa</taxon>
        <taxon>Cnidaria</taxon>
        <taxon>Anthozoa</taxon>
        <taxon>Hexacorallia</taxon>
        <taxon>Scleractinia</taxon>
        <taxon>Fungiina</taxon>
        <taxon>Poritidae</taxon>
        <taxon>Porites</taxon>
    </lineage>
</organism>
<dbReference type="PRINTS" id="PR00370">
    <property type="entry name" value="FMOXYGENASE"/>
</dbReference>
<keyword evidence="5 6" id="KW-0560">Oxidoreductase</keyword>
<comment type="cofactor">
    <cofactor evidence="6 7">
        <name>FAD</name>
        <dbReference type="ChEBI" id="CHEBI:57692"/>
    </cofactor>
</comment>
<dbReference type="InterPro" id="IPR000960">
    <property type="entry name" value="Flavin_mOase"/>
</dbReference>
<proteinExistence type="inferred from homology"/>
<accession>A0ABN8SAE8</accession>
<keyword evidence="2 6" id="KW-0285">Flavoprotein</keyword>
<keyword evidence="6 7" id="KW-0503">Monooxygenase</keyword>
<evidence type="ECO:0000256" key="7">
    <source>
        <dbReference type="RuleBase" id="RU361177"/>
    </source>
</evidence>
<evidence type="ECO:0000256" key="2">
    <source>
        <dbReference type="ARBA" id="ARBA00022630"/>
    </source>
</evidence>
<evidence type="ECO:0000256" key="5">
    <source>
        <dbReference type="ARBA" id="ARBA00023002"/>
    </source>
</evidence>
<keyword evidence="3 6" id="KW-0274">FAD</keyword>
<dbReference type="PANTHER" id="PTHR23023">
    <property type="entry name" value="DIMETHYLANILINE MONOOXYGENASE"/>
    <property type="match status" value="1"/>
</dbReference>
<evidence type="ECO:0000313" key="8">
    <source>
        <dbReference type="EMBL" id="CAH3187960.1"/>
    </source>
</evidence>
<gene>
    <name evidence="8" type="ORF">PLOB_00038803</name>
</gene>
<dbReference type="PIRSF" id="PIRSF000332">
    <property type="entry name" value="FMO"/>
    <property type="match status" value="1"/>
</dbReference>
<reference evidence="8 9" key="1">
    <citation type="submission" date="2022-05" db="EMBL/GenBank/DDBJ databases">
        <authorList>
            <consortium name="Genoscope - CEA"/>
            <person name="William W."/>
        </authorList>
    </citation>
    <scope>NUCLEOTIDE SEQUENCE [LARGE SCALE GENOMIC DNA]</scope>
</reference>
<sequence>MEERKQTVFREVVIIGAGWSGLLACKSMLEEGLTAVALEKRPDVGGLWNYTDDPSIITVMKNTKTTSSSTVTEMSDFPMPEKIGQFPKQEDVLSYLKSYCDAFDLWPHIRLGHCVIEITKADKLWRVRCENEQLFESKFLIICTGSVQKPNRELEHTILRDFVGEVCHSSELKSFVPEHENKRVMLIGGGETASDIVEEYYDHVTRIVWCIPRGMHFFRKYAKILPNRRPQALDKASSRVMKSIAPFTKGKPGLSWICSWTTNGSLLAYQGHGIAEWKNDANFFRFFINKNGHVLDRVDYQRCVPKGAIENIKGKRVVFCDGTEESVDVIIQCTGFQTEFPLLPSKFQAVPLTQNYKFIFNVDDPTLAFVGYVRPVVGSISGIAEIQSRFIGKFFSGKCDLPSRDQRLQSTLKDNDFWDDYFKDSSRRLGTLVEAYTYIDDIGSLCGIKPDYWKLFWRNPRAWRLAVFAPYDGCSFRLNEPDMEAWAIDHLRLQMEDTFGPSHLILIMFLRLIWFDNWLNLLGKIKYWIQRSVWWKKMREWKLVQTLDWYWQAPKRWLFDRKTRA</sequence>
<keyword evidence="6" id="KW-0472">Membrane</keyword>
<name>A0ABN8SAE8_9CNID</name>
<evidence type="ECO:0000256" key="4">
    <source>
        <dbReference type="ARBA" id="ARBA00022857"/>
    </source>
</evidence>
<dbReference type="InterPro" id="IPR036188">
    <property type="entry name" value="FAD/NAD-bd_sf"/>
</dbReference>
<dbReference type="EC" id="1.-.-.-" evidence="7"/>
<comment type="similarity">
    <text evidence="1 6 7">Belongs to the FMO family.</text>
</comment>
<comment type="caution">
    <text evidence="8">The sequence shown here is derived from an EMBL/GenBank/DDBJ whole genome shotgun (WGS) entry which is preliminary data.</text>
</comment>
<keyword evidence="9" id="KW-1185">Reference proteome</keyword>
<dbReference type="PROSITE" id="PS51257">
    <property type="entry name" value="PROKAR_LIPOPROTEIN"/>
    <property type="match status" value="1"/>
</dbReference>
<dbReference type="SUPFAM" id="SSF51905">
    <property type="entry name" value="FAD/NAD(P)-binding domain"/>
    <property type="match status" value="2"/>
</dbReference>
<dbReference type="InterPro" id="IPR020946">
    <property type="entry name" value="Flavin_mOase-like"/>
</dbReference>
<dbReference type="Pfam" id="PF00743">
    <property type="entry name" value="FMO-like"/>
    <property type="match status" value="1"/>
</dbReference>
<keyword evidence="6" id="KW-0256">Endoplasmic reticulum</keyword>
<dbReference type="Gene3D" id="3.50.50.60">
    <property type="entry name" value="FAD/NAD(P)-binding domain"/>
    <property type="match status" value="4"/>
</dbReference>